<name>A0A397B6Q4_APHAT</name>
<reference evidence="8 9" key="1">
    <citation type="submission" date="2018-08" db="EMBL/GenBank/DDBJ databases">
        <title>Aphanomyces genome sequencing and annotation.</title>
        <authorList>
            <person name="Minardi D."/>
            <person name="Oidtmann B."/>
            <person name="Van Der Giezen M."/>
            <person name="Studholme D.J."/>
        </authorList>
    </citation>
    <scope>NUCLEOTIDE SEQUENCE [LARGE SCALE GENOMIC DNA]</scope>
    <source>
        <strain evidence="8 9">Yx</strain>
    </source>
</reference>
<dbReference type="GO" id="GO:0016020">
    <property type="term" value="C:membrane"/>
    <property type="evidence" value="ECO:0007669"/>
    <property type="project" value="UniProtKB-SubCell"/>
</dbReference>
<keyword evidence="3" id="KW-0813">Transport</keyword>
<evidence type="ECO:0000256" key="1">
    <source>
        <dbReference type="ARBA" id="ARBA00004141"/>
    </source>
</evidence>
<feature type="transmembrane region" description="Helical" evidence="7">
    <location>
        <begin position="358"/>
        <end position="378"/>
    </location>
</feature>
<dbReference type="EMBL" id="QUTA01005759">
    <property type="protein sequence ID" value="RHY14241.1"/>
    <property type="molecule type" value="Genomic_DNA"/>
</dbReference>
<dbReference type="PANTHER" id="PTHR31585">
    <property type="entry name" value="FOLATE-BIOPTERIN TRANSPORTER 1, CHLOROPLASTIC"/>
    <property type="match status" value="1"/>
</dbReference>
<dbReference type="VEuPathDB" id="FungiDB:H257_09946"/>
<feature type="transmembrane region" description="Helical" evidence="7">
    <location>
        <begin position="125"/>
        <end position="146"/>
    </location>
</feature>
<comment type="caution">
    <text evidence="8">The sequence shown here is derived from an EMBL/GenBank/DDBJ whole genome shotgun (WGS) entry which is preliminary data.</text>
</comment>
<evidence type="ECO:0008006" key="10">
    <source>
        <dbReference type="Google" id="ProtNLM"/>
    </source>
</evidence>
<comment type="similarity">
    <text evidence="2">Belongs to the major facilitator superfamily. Folate-biopterin transporter (TC 2.A.71) family.</text>
</comment>
<feature type="transmembrane region" description="Helical" evidence="7">
    <location>
        <begin position="326"/>
        <end position="346"/>
    </location>
</feature>
<gene>
    <name evidence="8" type="ORF">DYB25_011380</name>
</gene>
<keyword evidence="4 7" id="KW-0812">Transmembrane</keyword>
<evidence type="ECO:0000256" key="4">
    <source>
        <dbReference type="ARBA" id="ARBA00022692"/>
    </source>
</evidence>
<comment type="subcellular location">
    <subcellularLocation>
        <location evidence="1">Membrane</location>
        <topology evidence="1">Multi-pass membrane protein</topology>
    </subcellularLocation>
</comment>
<dbReference type="AlphaFoldDB" id="A0A397B6Q4"/>
<feature type="transmembrane region" description="Helical" evidence="7">
    <location>
        <begin position="59"/>
        <end position="84"/>
    </location>
</feature>
<evidence type="ECO:0000256" key="7">
    <source>
        <dbReference type="SAM" id="Phobius"/>
    </source>
</evidence>
<evidence type="ECO:0000313" key="9">
    <source>
        <dbReference type="Proteomes" id="UP000266239"/>
    </source>
</evidence>
<feature type="transmembrane region" description="Helical" evidence="7">
    <location>
        <begin position="296"/>
        <end position="320"/>
    </location>
</feature>
<dbReference type="Pfam" id="PF03092">
    <property type="entry name" value="BT1"/>
    <property type="match status" value="1"/>
</dbReference>
<keyword evidence="5 7" id="KW-1133">Transmembrane helix</keyword>
<evidence type="ECO:0000256" key="5">
    <source>
        <dbReference type="ARBA" id="ARBA00022989"/>
    </source>
</evidence>
<feature type="transmembrane region" description="Helical" evidence="7">
    <location>
        <begin position="166"/>
        <end position="190"/>
    </location>
</feature>
<feature type="transmembrane region" description="Helical" evidence="7">
    <location>
        <begin position="508"/>
        <end position="531"/>
    </location>
</feature>
<dbReference type="InterPro" id="IPR039309">
    <property type="entry name" value="BT1"/>
</dbReference>
<protein>
    <recommendedName>
        <fullName evidence="10">Folate-Biopterin Transporter (FBT) Family</fullName>
    </recommendedName>
</protein>
<evidence type="ECO:0000256" key="2">
    <source>
        <dbReference type="ARBA" id="ARBA00007015"/>
    </source>
</evidence>
<evidence type="ECO:0000256" key="6">
    <source>
        <dbReference type="ARBA" id="ARBA00023136"/>
    </source>
</evidence>
<dbReference type="PANTHER" id="PTHR31585:SF5">
    <property type="entry name" value="RNA-BINDING S4 DOMAIN-CONTAINING PROTEIN"/>
    <property type="match status" value="1"/>
</dbReference>
<evidence type="ECO:0000313" key="8">
    <source>
        <dbReference type="EMBL" id="RHY14241.1"/>
    </source>
</evidence>
<feature type="transmembrane region" description="Helical" evidence="7">
    <location>
        <begin position="467"/>
        <end position="487"/>
    </location>
</feature>
<dbReference type="Proteomes" id="UP000266239">
    <property type="component" value="Unassembled WGS sequence"/>
</dbReference>
<feature type="transmembrane region" description="Helical" evidence="7">
    <location>
        <begin position="241"/>
        <end position="265"/>
    </location>
</feature>
<proteinExistence type="inferred from homology"/>
<dbReference type="InterPro" id="IPR036259">
    <property type="entry name" value="MFS_trans_sf"/>
</dbReference>
<keyword evidence="6 7" id="KW-0472">Membrane</keyword>
<dbReference type="SUPFAM" id="SSF103473">
    <property type="entry name" value="MFS general substrate transporter"/>
    <property type="match status" value="1"/>
</dbReference>
<evidence type="ECO:0000256" key="3">
    <source>
        <dbReference type="ARBA" id="ARBA00022448"/>
    </source>
</evidence>
<organism evidence="8 9">
    <name type="scientific">Aphanomyces astaci</name>
    <name type="common">Crayfish plague agent</name>
    <dbReference type="NCBI Taxonomy" id="112090"/>
    <lineage>
        <taxon>Eukaryota</taxon>
        <taxon>Sar</taxon>
        <taxon>Stramenopiles</taxon>
        <taxon>Oomycota</taxon>
        <taxon>Saprolegniomycetes</taxon>
        <taxon>Saprolegniales</taxon>
        <taxon>Verrucalvaceae</taxon>
        <taxon>Aphanomyces</taxon>
    </lineage>
</organism>
<accession>A0A397B6Q4</accession>
<sequence length="545" mass="59957">MAANHLLQERVSYIASITKQADKAVDGFKDASTPLDLEDGALREGGPLVYTSPEVLTLLFQYAVVGICYGGIPGIGVPILTYYLGLESAKLSSADGLINLGWSFKVFYGMLSDCLPIMGYSRKPYILIGWAMTAICFVVISLKPVGPSVIVDRSDENIKAAQSYGSVLVLLCALASFCYIMADVACDALVVEYAQREPERVRGRLQSSIYGTRFVFQGLTTAMSGFLMSSERYGGKFGFDISVNAYFGILAAPVVVNVFLVYFFMKDRKRGAIHFATYFHDVYELIQKRAVWQVMIFYFMFNFLATGIASLAGSYIQVYWAHVEPVNSAVVGVITYFILATTFFAVGRWGTHWNWRFILVISTLSGVFIDAIVQYLTIYDIVRSQWFYIGVPLTGQVPNAVQFVVATFVIVELAGDGNEGLMYGLLTTVANLPTSFGTMVTNVYSTQLKVTKADIETDTAEVRNHAAYSYLVVYGTTVLACCWVVILPPQKAAVKEMLQHGAKYPITGALILILTFVILCLSVTSIMMTMFESTSCYLFAGGQGC</sequence>
<dbReference type="Gene3D" id="1.20.1250.20">
    <property type="entry name" value="MFS general substrate transporter like domains"/>
    <property type="match status" value="1"/>
</dbReference>